<reference evidence="2" key="1">
    <citation type="submission" date="2014-09" db="EMBL/GenBank/DDBJ databases">
        <authorList>
            <person name="Magalhaes I.L.F."/>
            <person name="Oliveira U."/>
            <person name="Santos F.R."/>
            <person name="Vidigal T.H.D.A."/>
            <person name="Brescovit A.D."/>
            <person name="Santos A.J."/>
        </authorList>
    </citation>
    <scope>NUCLEOTIDE SEQUENCE</scope>
    <source>
        <tissue evidence="2">Shoot tissue taken approximately 20 cm above the soil surface</tissue>
    </source>
</reference>
<feature type="region of interest" description="Disordered" evidence="1">
    <location>
        <begin position="15"/>
        <end position="44"/>
    </location>
</feature>
<accession>A0A0A9B851</accession>
<evidence type="ECO:0000256" key="1">
    <source>
        <dbReference type="SAM" id="MobiDB-lite"/>
    </source>
</evidence>
<dbReference type="AlphaFoldDB" id="A0A0A9B851"/>
<sequence length="44" mass="5223">MPPLLISQREIRTRFTHEKRLNPNLEQSGGLAGHRRSMRRRGRI</sequence>
<reference evidence="2" key="2">
    <citation type="journal article" date="2015" name="Data Brief">
        <title>Shoot transcriptome of the giant reed, Arundo donax.</title>
        <authorList>
            <person name="Barrero R.A."/>
            <person name="Guerrero F.D."/>
            <person name="Moolhuijzen P."/>
            <person name="Goolsby J.A."/>
            <person name="Tidwell J."/>
            <person name="Bellgard S.E."/>
            <person name="Bellgard M.I."/>
        </authorList>
    </citation>
    <scope>NUCLEOTIDE SEQUENCE</scope>
    <source>
        <tissue evidence="2">Shoot tissue taken approximately 20 cm above the soil surface</tissue>
    </source>
</reference>
<name>A0A0A9B851_ARUDO</name>
<protein>
    <submittedName>
        <fullName evidence="2">Uncharacterized protein</fullName>
    </submittedName>
</protein>
<dbReference type="EMBL" id="GBRH01237776">
    <property type="protein sequence ID" value="JAD60119.1"/>
    <property type="molecule type" value="Transcribed_RNA"/>
</dbReference>
<organism evidence="2">
    <name type="scientific">Arundo donax</name>
    <name type="common">Giant reed</name>
    <name type="synonym">Donax arundinaceus</name>
    <dbReference type="NCBI Taxonomy" id="35708"/>
    <lineage>
        <taxon>Eukaryota</taxon>
        <taxon>Viridiplantae</taxon>
        <taxon>Streptophyta</taxon>
        <taxon>Embryophyta</taxon>
        <taxon>Tracheophyta</taxon>
        <taxon>Spermatophyta</taxon>
        <taxon>Magnoliopsida</taxon>
        <taxon>Liliopsida</taxon>
        <taxon>Poales</taxon>
        <taxon>Poaceae</taxon>
        <taxon>PACMAD clade</taxon>
        <taxon>Arundinoideae</taxon>
        <taxon>Arundineae</taxon>
        <taxon>Arundo</taxon>
    </lineage>
</organism>
<evidence type="ECO:0000313" key="2">
    <source>
        <dbReference type="EMBL" id="JAD60119.1"/>
    </source>
</evidence>
<feature type="compositionally biased region" description="Basic residues" evidence="1">
    <location>
        <begin position="33"/>
        <end position="44"/>
    </location>
</feature>
<proteinExistence type="predicted"/>